<dbReference type="HOGENOM" id="CLU_1925543_0_0_5"/>
<reference evidence="1 2" key="2">
    <citation type="journal article" date="2011" name="J. Bacteriol.">
        <title>Complete genome sequence of strain HTCC2503T of Parvularcula bermudensis, the type species of the order "Parvularculales" in the class Alphaproteobacteria.</title>
        <authorList>
            <person name="Oh H.M."/>
            <person name="Kang I."/>
            <person name="Vergin K.L."/>
            <person name="Kang D."/>
            <person name="Rhee K.H."/>
            <person name="Giovannoni S.J."/>
            <person name="Cho J.C."/>
        </authorList>
    </citation>
    <scope>NUCLEOTIDE SEQUENCE [LARGE SCALE GENOMIC DNA]</scope>
    <source>
        <strain evidence="2">ATCC BAA-594 / HTCC2503 / KCTC 12087</strain>
    </source>
</reference>
<name>E0TBL6_PARBH</name>
<protein>
    <submittedName>
        <fullName evidence="1">Uncharacterized protein</fullName>
    </submittedName>
</protein>
<proteinExistence type="predicted"/>
<dbReference type="KEGG" id="pbr:PB2503_01562"/>
<keyword evidence="2" id="KW-1185">Reference proteome</keyword>
<evidence type="ECO:0000313" key="1">
    <source>
        <dbReference type="EMBL" id="ADM08391.1"/>
    </source>
</evidence>
<dbReference type="EMBL" id="CP002156">
    <property type="protein sequence ID" value="ADM08391.1"/>
    <property type="molecule type" value="Genomic_DNA"/>
</dbReference>
<evidence type="ECO:0000313" key="2">
    <source>
        <dbReference type="Proteomes" id="UP000001302"/>
    </source>
</evidence>
<dbReference type="AlphaFoldDB" id="E0TBL6"/>
<dbReference type="Proteomes" id="UP000001302">
    <property type="component" value="Chromosome"/>
</dbReference>
<accession>E0TBL6</accession>
<gene>
    <name evidence="1" type="ordered locus">PB2503_01562</name>
</gene>
<reference evidence="2" key="1">
    <citation type="submission" date="2010-08" db="EMBL/GenBank/DDBJ databases">
        <title>Genome sequence of Parvularcula bermudensis HTCC2503.</title>
        <authorList>
            <person name="Kang D.-M."/>
            <person name="Oh H.-M."/>
            <person name="Cho J.-C."/>
        </authorList>
    </citation>
    <scope>NUCLEOTIDE SEQUENCE [LARGE SCALE GENOMIC DNA]</scope>
    <source>
        <strain evidence="2">ATCC BAA-594 / HTCC2503 / KCTC 12087</strain>
    </source>
</reference>
<sequence>MLVAFALSGGAQQEATHDAFDRLTTNSGLMAKGFSSGEGRLYRASGTQIRFHFVHDGRAGQIEFVCRPVQSRCGTRHDLVAQRGVGGDVIFLSAQDVPVVRLTPAGSGTLLGGAPFVPIRVPKKGLAFLPE</sequence>
<organism evidence="1 2">
    <name type="scientific">Parvularcula bermudensis (strain ATCC BAA-594 / HTCC2503 / KCTC 12087)</name>
    <dbReference type="NCBI Taxonomy" id="314260"/>
    <lineage>
        <taxon>Bacteria</taxon>
        <taxon>Pseudomonadati</taxon>
        <taxon>Pseudomonadota</taxon>
        <taxon>Alphaproteobacteria</taxon>
        <taxon>Parvularculales</taxon>
        <taxon>Parvularculaceae</taxon>
        <taxon>Parvularcula</taxon>
    </lineage>
</organism>